<dbReference type="SUPFAM" id="SSF53474">
    <property type="entry name" value="alpha/beta-Hydrolases"/>
    <property type="match status" value="1"/>
</dbReference>
<dbReference type="EMBL" id="VFOV01000001">
    <property type="protein sequence ID" value="TQL69608.1"/>
    <property type="molecule type" value="Genomic_DNA"/>
</dbReference>
<evidence type="ECO:0000256" key="2">
    <source>
        <dbReference type="SAM" id="MobiDB-lite"/>
    </source>
</evidence>
<dbReference type="InterPro" id="IPR050300">
    <property type="entry name" value="GDXG_lipolytic_enzyme"/>
</dbReference>
<keyword evidence="1" id="KW-0378">Hydrolase</keyword>
<dbReference type="Pfam" id="PF07859">
    <property type="entry name" value="Abhydrolase_3"/>
    <property type="match status" value="1"/>
</dbReference>
<dbReference type="PANTHER" id="PTHR48081:SF8">
    <property type="entry name" value="ALPHA_BETA HYDROLASE FOLD-3 DOMAIN-CONTAINING PROTEIN-RELATED"/>
    <property type="match status" value="1"/>
</dbReference>
<dbReference type="Proteomes" id="UP000320209">
    <property type="component" value="Unassembled WGS sequence"/>
</dbReference>
<comment type="caution">
    <text evidence="4">The sequence shown here is derived from an EMBL/GenBank/DDBJ whole genome shotgun (WGS) entry which is preliminary data.</text>
</comment>
<feature type="compositionally biased region" description="Polar residues" evidence="2">
    <location>
        <begin position="291"/>
        <end position="303"/>
    </location>
</feature>
<name>A0A543AAH8_9ACTN</name>
<gene>
    <name evidence="4" type="ORF">FB381_3520</name>
</gene>
<dbReference type="InterPro" id="IPR029058">
    <property type="entry name" value="AB_hydrolase_fold"/>
</dbReference>
<dbReference type="OrthoDB" id="3181909at2"/>
<evidence type="ECO:0000259" key="3">
    <source>
        <dbReference type="Pfam" id="PF07859"/>
    </source>
</evidence>
<keyword evidence="5" id="KW-1185">Reference proteome</keyword>
<feature type="domain" description="Alpha/beta hydrolase fold-3" evidence="3">
    <location>
        <begin position="71"/>
        <end position="268"/>
    </location>
</feature>
<accession>A0A543AAH8</accession>
<sequence length="312" mass="33912">MVRLFPAARRAIEADRAEPPVWEADIAAKRDLARKTAAAEAKEEVAEVTGIDADGVLCRLYTPEDVREGVIVHLHGGGFVFNDVDVHDAACRRLANRTGLRVLSVDYRRPPEHCYPAAPDDVDTVIGWMRGDQLLGTLPAYVHGDSAGGNLALVAALRNPGVFAAMVLVYPFLDPSMSTAGYAMEDGWREEAVWYWKQYAATAADLRDPDLGPYLASDEQLRDLPPTLVVSAEGDILTAENEDFALRLADLGVEVVAFRAVGQIHGFWRHGPTFPAAESVMAMTGAFVNQHGPNQHGPNQHGPNQHRPAGHP</sequence>
<reference evidence="4 5" key="1">
    <citation type="submission" date="2019-06" db="EMBL/GenBank/DDBJ databases">
        <title>Sequencing the genomes of 1000 actinobacteria strains.</title>
        <authorList>
            <person name="Klenk H.-P."/>
        </authorList>
    </citation>
    <scope>NUCLEOTIDE SEQUENCE [LARGE SCALE GENOMIC DNA]</scope>
    <source>
        <strain evidence="4 5">DSM 25218</strain>
    </source>
</reference>
<dbReference type="GO" id="GO:0016787">
    <property type="term" value="F:hydrolase activity"/>
    <property type="evidence" value="ECO:0007669"/>
    <property type="project" value="UniProtKB-KW"/>
</dbReference>
<dbReference type="Gene3D" id="3.40.50.1820">
    <property type="entry name" value="alpha/beta hydrolase"/>
    <property type="match status" value="1"/>
</dbReference>
<evidence type="ECO:0000256" key="1">
    <source>
        <dbReference type="ARBA" id="ARBA00022801"/>
    </source>
</evidence>
<feature type="region of interest" description="Disordered" evidence="2">
    <location>
        <begin position="288"/>
        <end position="312"/>
    </location>
</feature>
<evidence type="ECO:0000313" key="5">
    <source>
        <dbReference type="Proteomes" id="UP000320209"/>
    </source>
</evidence>
<evidence type="ECO:0000313" key="4">
    <source>
        <dbReference type="EMBL" id="TQL69608.1"/>
    </source>
</evidence>
<dbReference type="PANTHER" id="PTHR48081">
    <property type="entry name" value="AB HYDROLASE SUPERFAMILY PROTEIN C4A8.06C"/>
    <property type="match status" value="1"/>
</dbReference>
<proteinExistence type="predicted"/>
<protein>
    <submittedName>
        <fullName evidence="4">Acetyl esterase</fullName>
    </submittedName>
</protein>
<dbReference type="AlphaFoldDB" id="A0A543AAH8"/>
<organism evidence="4 5">
    <name type="scientific">Nocardioides albertanoniae</name>
    <dbReference type="NCBI Taxonomy" id="1175486"/>
    <lineage>
        <taxon>Bacteria</taxon>
        <taxon>Bacillati</taxon>
        <taxon>Actinomycetota</taxon>
        <taxon>Actinomycetes</taxon>
        <taxon>Propionibacteriales</taxon>
        <taxon>Nocardioidaceae</taxon>
        <taxon>Nocardioides</taxon>
    </lineage>
</organism>
<dbReference type="RefSeq" id="WP_141781465.1">
    <property type="nucleotide sequence ID" value="NZ_VFOV01000001.1"/>
</dbReference>
<dbReference type="InterPro" id="IPR013094">
    <property type="entry name" value="AB_hydrolase_3"/>
</dbReference>